<dbReference type="Proteomes" id="UP000231414">
    <property type="component" value="Unassembled WGS sequence"/>
</dbReference>
<dbReference type="AlphaFoldDB" id="A0A2H0X7A8"/>
<evidence type="ECO:0000313" key="2">
    <source>
        <dbReference type="Proteomes" id="UP000231414"/>
    </source>
</evidence>
<reference evidence="2" key="1">
    <citation type="submission" date="2017-09" db="EMBL/GenBank/DDBJ databases">
        <title>Depth-based differentiation of microbial function through sediment-hosted aquifers and enrichment of novel symbionts in the deep terrestrial subsurface.</title>
        <authorList>
            <person name="Probst A.J."/>
            <person name="Ladd B."/>
            <person name="Jarett J.K."/>
            <person name="Geller-Mcgrath D.E."/>
            <person name="Sieber C.M.K."/>
            <person name="Emerson J.B."/>
            <person name="Anantharaman K."/>
            <person name="Thomas B.C."/>
            <person name="Malmstrom R."/>
            <person name="Stieglmeier M."/>
            <person name="Klingl A."/>
            <person name="Woyke T."/>
            <person name="Ryan C.M."/>
            <person name="Banfield J.F."/>
        </authorList>
    </citation>
    <scope>NUCLEOTIDE SEQUENCE [LARGE SCALE GENOMIC DNA]</scope>
</reference>
<sequence>MSKRILVIAGLSLALVGTVALGVYRAKAQGFENGRDDLIQKLAQKFGLNEADVQAVFEQDRQERQQQMETNFEERLNQAVADGQLTEEQKNLILEKHRQIKDQREQNQGNWQNLTQEQKHQKNQEQRQELQDWATQNNIDLTWLIRKGGH</sequence>
<proteinExistence type="predicted"/>
<comment type="caution">
    <text evidence="1">The sequence shown here is derived from an EMBL/GenBank/DDBJ whole genome shotgun (WGS) entry which is preliminary data.</text>
</comment>
<evidence type="ECO:0000313" key="1">
    <source>
        <dbReference type="EMBL" id="PIS20725.1"/>
    </source>
</evidence>
<name>A0A2H0X7A8_UNCKA</name>
<organism evidence="1 2">
    <name type="scientific">candidate division WWE3 bacterium CG08_land_8_20_14_0_20_43_13</name>
    <dbReference type="NCBI Taxonomy" id="1975087"/>
    <lineage>
        <taxon>Bacteria</taxon>
        <taxon>Katanobacteria</taxon>
    </lineage>
</organism>
<dbReference type="EMBL" id="PEYW01000032">
    <property type="protein sequence ID" value="PIS20725.1"/>
    <property type="molecule type" value="Genomic_DNA"/>
</dbReference>
<gene>
    <name evidence="1" type="ORF">COT52_02265</name>
</gene>
<accession>A0A2H0X7A8</accession>
<protein>
    <submittedName>
        <fullName evidence="1">Uncharacterized protein</fullName>
    </submittedName>
</protein>